<evidence type="ECO:0000259" key="4">
    <source>
        <dbReference type="PROSITE" id="PS50956"/>
    </source>
</evidence>
<dbReference type="GO" id="GO:0043565">
    <property type="term" value="F:sequence-specific DNA binding"/>
    <property type="evidence" value="ECO:0007669"/>
    <property type="project" value="InterPro"/>
</dbReference>
<dbReference type="Pfam" id="PF01037">
    <property type="entry name" value="AsnC_trans_reg"/>
    <property type="match status" value="1"/>
</dbReference>
<dbReference type="PANTHER" id="PTHR30154:SF34">
    <property type="entry name" value="TRANSCRIPTIONAL REGULATOR AZLB"/>
    <property type="match status" value="1"/>
</dbReference>
<dbReference type="CDD" id="cd00090">
    <property type="entry name" value="HTH_ARSR"/>
    <property type="match status" value="1"/>
</dbReference>
<dbReference type="RefSeq" id="WP_085794034.1">
    <property type="nucleotide sequence ID" value="NZ_FWFO01000001.1"/>
</dbReference>
<dbReference type="GO" id="GO:0006355">
    <property type="term" value="P:regulation of DNA-templated transcription"/>
    <property type="evidence" value="ECO:0007669"/>
    <property type="project" value="UniProtKB-ARBA"/>
</dbReference>
<dbReference type="Gene3D" id="3.30.70.920">
    <property type="match status" value="1"/>
</dbReference>
<dbReference type="InterPro" id="IPR011991">
    <property type="entry name" value="ArsR-like_HTH"/>
</dbReference>
<evidence type="ECO:0000313" key="5">
    <source>
        <dbReference type="EMBL" id="SLN16156.1"/>
    </source>
</evidence>
<dbReference type="AlphaFoldDB" id="A0A1Y5RH31"/>
<dbReference type="InterPro" id="IPR019887">
    <property type="entry name" value="Tscrpt_reg_AsnC/Lrp_C"/>
</dbReference>
<dbReference type="PROSITE" id="PS50956">
    <property type="entry name" value="HTH_ASNC_2"/>
    <property type="match status" value="1"/>
</dbReference>
<dbReference type="InterPro" id="IPR011008">
    <property type="entry name" value="Dimeric_a/b-barrel"/>
</dbReference>
<proteinExistence type="predicted"/>
<dbReference type="PRINTS" id="PR00033">
    <property type="entry name" value="HTHASNC"/>
</dbReference>
<dbReference type="OrthoDB" id="7856348at2"/>
<reference evidence="5 6" key="1">
    <citation type="submission" date="2017-03" db="EMBL/GenBank/DDBJ databases">
        <authorList>
            <person name="Afonso C.L."/>
            <person name="Miller P.J."/>
            <person name="Scott M.A."/>
            <person name="Spackman E."/>
            <person name="Goraichik I."/>
            <person name="Dimitrov K.M."/>
            <person name="Suarez D.L."/>
            <person name="Swayne D.E."/>
        </authorList>
    </citation>
    <scope>NUCLEOTIDE SEQUENCE [LARGE SCALE GENOMIC DNA]</scope>
    <source>
        <strain evidence="5 6">CECT 7639</strain>
    </source>
</reference>
<dbReference type="Gene3D" id="1.10.10.10">
    <property type="entry name" value="Winged helix-like DNA-binding domain superfamily/Winged helix DNA-binding domain"/>
    <property type="match status" value="1"/>
</dbReference>
<dbReference type="SMART" id="SM00344">
    <property type="entry name" value="HTH_ASNC"/>
    <property type="match status" value="1"/>
</dbReference>
<keyword evidence="3" id="KW-0804">Transcription</keyword>
<keyword evidence="6" id="KW-1185">Reference proteome</keyword>
<feature type="domain" description="HTH asnC-type" evidence="4">
    <location>
        <begin position="4"/>
        <end position="60"/>
    </location>
</feature>
<dbReference type="GO" id="GO:0005829">
    <property type="term" value="C:cytosol"/>
    <property type="evidence" value="ECO:0007669"/>
    <property type="project" value="TreeGrafter"/>
</dbReference>
<evidence type="ECO:0000256" key="2">
    <source>
        <dbReference type="ARBA" id="ARBA00023125"/>
    </source>
</evidence>
<keyword evidence="1" id="KW-0805">Transcription regulation</keyword>
<accession>A0A1Y5RH31</accession>
<protein>
    <submittedName>
        <fullName evidence="5">Leucine-responsive regulatory protein</fullName>
    </submittedName>
</protein>
<dbReference type="Pfam" id="PF13412">
    <property type="entry name" value="HTH_24"/>
    <property type="match status" value="1"/>
</dbReference>
<dbReference type="Proteomes" id="UP000193077">
    <property type="component" value="Unassembled WGS sequence"/>
</dbReference>
<evidence type="ECO:0000256" key="1">
    <source>
        <dbReference type="ARBA" id="ARBA00023015"/>
    </source>
</evidence>
<dbReference type="InterPro" id="IPR000485">
    <property type="entry name" value="AsnC-type_HTH_dom"/>
</dbReference>
<dbReference type="SUPFAM" id="SSF46785">
    <property type="entry name" value="Winged helix' DNA-binding domain"/>
    <property type="match status" value="1"/>
</dbReference>
<dbReference type="EMBL" id="FWFO01000001">
    <property type="protein sequence ID" value="SLN16156.1"/>
    <property type="molecule type" value="Genomic_DNA"/>
</dbReference>
<gene>
    <name evidence="5" type="primary">lrp_1</name>
    <name evidence="5" type="ORF">TRL7639_00294</name>
</gene>
<evidence type="ECO:0000256" key="3">
    <source>
        <dbReference type="ARBA" id="ARBA00023163"/>
    </source>
</evidence>
<sequence>MKEVDELDRKILRALESNADLANKVLADQIGLSPSACLRRVSRLKEMGAIKKIVAVVDPNCYERKLSVVVSVKFERHGIQARQDFFNQLKREKAVVQCYMVTGEVGSIIILNVADMEEYTEFTDRLFNEDPNVSAFTTFMVMSKLM</sequence>
<dbReference type="InterPro" id="IPR019888">
    <property type="entry name" value="Tscrpt_reg_AsnC-like"/>
</dbReference>
<organism evidence="5 6">
    <name type="scientific">Falsiruegeria litorea R37</name>
    <dbReference type="NCBI Taxonomy" id="1200284"/>
    <lineage>
        <taxon>Bacteria</taxon>
        <taxon>Pseudomonadati</taxon>
        <taxon>Pseudomonadota</taxon>
        <taxon>Alphaproteobacteria</taxon>
        <taxon>Rhodobacterales</taxon>
        <taxon>Roseobacteraceae</taxon>
        <taxon>Falsiruegeria</taxon>
    </lineage>
</organism>
<evidence type="ECO:0000313" key="6">
    <source>
        <dbReference type="Proteomes" id="UP000193077"/>
    </source>
</evidence>
<dbReference type="GO" id="GO:0043200">
    <property type="term" value="P:response to amino acid"/>
    <property type="evidence" value="ECO:0007669"/>
    <property type="project" value="TreeGrafter"/>
</dbReference>
<dbReference type="InterPro" id="IPR036390">
    <property type="entry name" value="WH_DNA-bd_sf"/>
</dbReference>
<dbReference type="PANTHER" id="PTHR30154">
    <property type="entry name" value="LEUCINE-RESPONSIVE REGULATORY PROTEIN"/>
    <property type="match status" value="1"/>
</dbReference>
<name>A0A1Y5RH31_9RHOB</name>
<dbReference type="InterPro" id="IPR036388">
    <property type="entry name" value="WH-like_DNA-bd_sf"/>
</dbReference>
<keyword evidence="2" id="KW-0238">DNA-binding</keyword>
<dbReference type="SUPFAM" id="SSF54909">
    <property type="entry name" value="Dimeric alpha+beta barrel"/>
    <property type="match status" value="1"/>
</dbReference>